<dbReference type="PROSITE" id="PS51257">
    <property type="entry name" value="PROKAR_LIPOPROTEIN"/>
    <property type="match status" value="1"/>
</dbReference>
<evidence type="ECO:0000313" key="4">
    <source>
        <dbReference type="Proteomes" id="UP000317178"/>
    </source>
</evidence>
<gene>
    <name evidence="3" type="ORF">Pla110_07200</name>
</gene>
<evidence type="ECO:0008006" key="5">
    <source>
        <dbReference type="Google" id="ProtNLM"/>
    </source>
</evidence>
<dbReference type="RefSeq" id="WP_144993289.1">
    <property type="nucleotide sequence ID" value="NZ_CP036281.1"/>
</dbReference>
<proteinExistence type="predicted"/>
<evidence type="ECO:0000256" key="1">
    <source>
        <dbReference type="SAM" id="MobiDB-lite"/>
    </source>
</evidence>
<dbReference type="KEGG" id="plon:Pla110_07200"/>
<dbReference type="EMBL" id="CP036281">
    <property type="protein sequence ID" value="QDU79016.1"/>
    <property type="molecule type" value="Genomic_DNA"/>
</dbReference>
<keyword evidence="2" id="KW-0732">Signal</keyword>
<dbReference type="AlphaFoldDB" id="A0A518CIE3"/>
<evidence type="ECO:0000313" key="3">
    <source>
        <dbReference type="EMBL" id="QDU79016.1"/>
    </source>
</evidence>
<sequence length="93" mass="10718" precursor="true">MRKFMICCLLVALSGGCAMLEEETETAISETKRQFRIKPNDYHDNTEDPDEDWSFVGDQGRAGMPKERDNDRVLRKYLMSEKARSIESNLGIE</sequence>
<dbReference type="OrthoDB" id="214874at2"/>
<dbReference type="Proteomes" id="UP000317178">
    <property type="component" value="Chromosome"/>
</dbReference>
<keyword evidence="4" id="KW-1185">Reference proteome</keyword>
<feature type="signal peptide" evidence="2">
    <location>
        <begin position="1"/>
        <end position="20"/>
    </location>
</feature>
<feature type="chain" id="PRO_5022243810" description="Lipoprotein" evidence="2">
    <location>
        <begin position="21"/>
        <end position="93"/>
    </location>
</feature>
<feature type="region of interest" description="Disordered" evidence="1">
    <location>
        <begin position="38"/>
        <end position="68"/>
    </location>
</feature>
<evidence type="ECO:0000256" key="2">
    <source>
        <dbReference type="SAM" id="SignalP"/>
    </source>
</evidence>
<organism evidence="3 4">
    <name type="scientific">Polystyrenella longa</name>
    <dbReference type="NCBI Taxonomy" id="2528007"/>
    <lineage>
        <taxon>Bacteria</taxon>
        <taxon>Pseudomonadati</taxon>
        <taxon>Planctomycetota</taxon>
        <taxon>Planctomycetia</taxon>
        <taxon>Planctomycetales</taxon>
        <taxon>Planctomycetaceae</taxon>
        <taxon>Polystyrenella</taxon>
    </lineage>
</organism>
<protein>
    <recommendedName>
        <fullName evidence="5">Lipoprotein</fullName>
    </recommendedName>
</protein>
<reference evidence="3 4" key="1">
    <citation type="submission" date="2019-02" db="EMBL/GenBank/DDBJ databases">
        <title>Deep-cultivation of Planctomycetes and their phenomic and genomic characterization uncovers novel biology.</title>
        <authorList>
            <person name="Wiegand S."/>
            <person name="Jogler M."/>
            <person name="Boedeker C."/>
            <person name="Pinto D."/>
            <person name="Vollmers J."/>
            <person name="Rivas-Marin E."/>
            <person name="Kohn T."/>
            <person name="Peeters S.H."/>
            <person name="Heuer A."/>
            <person name="Rast P."/>
            <person name="Oberbeckmann S."/>
            <person name="Bunk B."/>
            <person name="Jeske O."/>
            <person name="Meyerdierks A."/>
            <person name="Storesund J.E."/>
            <person name="Kallscheuer N."/>
            <person name="Luecker S."/>
            <person name="Lage O.M."/>
            <person name="Pohl T."/>
            <person name="Merkel B.J."/>
            <person name="Hornburger P."/>
            <person name="Mueller R.-W."/>
            <person name="Bruemmer F."/>
            <person name="Labrenz M."/>
            <person name="Spormann A.M."/>
            <person name="Op den Camp H."/>
            <person name="Overmann J."/>
            <person name="Amann R."/>
            <person name="Jetten M.S.M."/>
            <person name="Mascher T."/>
            <person name="Medema M.H."/>
            <person name="Devos D.P."/>
            <person name="Kaster A.-K."/>
            <person name="Ovreas L."/>
            <person name="Rohde M."/>
            <person name="Galperin M.Y."/>
            <person name="Jogler C."/>
        </authorList>
    </citation>
    <scope>NUCLEOTIDE SEQUENCE [LARGE SCALE GENOMIC DNA]</scope>
    <source>
        <strain evidence="3 4">Pla110</strain>
    </source>
</reference>
<accession>A0A518CIE3</accession>
<name>A0A518CIE3_9PLAN</name>